<dbReference type="Pfam" id="PF15870">
    <property type="entry name" value="EloA-BP1"/>
    <property type="match status" value="1"/>
</dbReference>
<sequence length="840" mass="94502">MIGRSDHFSDIVCPFDEKGCSRPYCHFWHSKEESVWKQQTYLGGSIPILPPTSPFMGYVGYVGNEVRQQVNGYDELYQPSNGYVGSIASTSKNVSNDSEYKGNISENCSNKERLKRRIPSPLEPLSKPKLPAELPVEDILDPCRDLIRKDEKLDEALPKKKEMKLHDYVKSVAVLDTRIEELQRALEKQKREKEKMISEFKAKAKNGVDYVPTRKTSKELKKSNVSSKQSLYAGGYTPTPIAVLKSKAEKKSKLVPEHTVAPSHDGDTQVPSTSKNNMMKEKLEKLLSIEDLFEESPPEKRPRIVTASQETKAKQNYVWKKSEKATSSATKLDLRTRSTGGRLTSEQVAAAKKRIALSAANQSCFQRATAKKHVPNVAQQLVFRYEKLQKEKEEIMKKVQEKTGELPYLLKDESSNKPSGSGSLPKGEKRIAHTANFLKGNSLKVMPLDSFSSGKVPYTLRAQQEEKALKDKAVTKGSYTCSAVNVLRRLREATKGLHPTNETKSVSHAAVLEGKHHGLITVGKRKHTTVVDRSLSESSFYDALSEKYLLSDEQLQKNGFPLWKDSEKKTVTIVASERDARKKMFVVETDLNRICCRCGTEFRLTPELEYVSPEQCVYHWGRAYKTRTQGSWESRYSCCSSDLSVKGCCVADFHVTDSACVSELQAFTETPSPTGSSDPRSRRVYALDCEMVYTTRGLCLARISVVDIKDDLALDILVRPRYPIVDCNTRFSGLTKEQLEKAEYSFEKAQERLFELVNAETILIGHSLESDLKAMKLVHRKVVDTSVVFPHRLGPPYKRALKTIAAEVLQLIIQEDVAGHDSKEDSSACMRLMLNKVKQG</sequence>
<reference evidence="11" key="1">
    <citation type="submission" date="2016-04" db="UniProtKB">
        <authorList>
            <consortium name="WormBaseParasite"/>
        </authorList>
    </citation>
    <scope>IDENTIFICATION</scope>
</reference>
<dbReference type="InterPro" id="IPR034922">
    <property type="entry name" value="REX1-like_exo"/>
</dbReference>
<dbReference type="GO" id="GO:0010629">
    <property type="term" value="P:negative regulation of gene expression"/>
    <property type="evidence" value="ECO:0007669"/>
    <property type="project" value="UniProtKB-ARBA"/>
</dbReference>
<organism evidence="10 11">
    <name type="scientific">Syphacia muris</name>
    <dbReference type="NCBI Taxonomy" id="451379"/>
    <lineage>
        <taxon>Eukaryota</taxon>
        <taxon>Metazoa</taxon>
        <taxon>Ecdysozoa</taxon>
        <taxon>Nematoda</taxon>
        <taxon>Chromadorea</taxon>
        <taxon>Rhabditida</taxon>
        <taxon>Spirurina</taxon>
        <taxon>Oxyuridomorpha</taxon>
        <taxon>Oxyuroidea</taxon>
        <taxon>Oxyuridae</taxon>
        <taxon>Syphacia</taxon>
    </lineage>
</organism>
<dbReference type="SMART" id="SM00479">
    <property type="entry name" value="EXOIII"/>
    <property type="match status" value="1"/>
</dbReference>
<dbReference type="GO" id="GO:0003676">
    <property type="term" value="F:nucleic acid binding"/>
    <property type="evidence" value="ECO:0007669"/>
    <property type="project" value="InterPro"/>
</dbReference>
<dbReference type="Gene3D" id="3.30.420.10">
    <property type="entry name" value="Ribonuclease H-like superfamily/Ribonuclease H"/>
    <property type="match status" value="1"/>
</dbReference>
<keyword evidence="10" id="KW-1185">Reference proteome</keyword>
<dbReference type="InterPro" id="IPR013520">
    <property type="entry name" value="Ribonucl_H"/>
</dbReference>
<dbReference type="PANTHER" id="PTHR12801">
    <property type="entry name" value="RNA EXONUCLEASE REXO1 / RECO3 FAMILY MEMBER-RELATED"/>
    <property type="match status" value="1"/>
</dbReference>
<evidence type="ECO:0000256" key="8">
    <source>
        <dbReference type="SAM" id="MobiDB-lite"/>
    </source>
</evidence>
<keyword evidence="5" id="KW-0269">Exonuclease</keyword>
<feature type="domain" description="Exonuclease" evidence="9">
    <location>
        <begin position="683"/>
        <end position="839"/>
    </location>
</feature>
<evidence type="ECO:0000256" key="6">
    <source>
        <dbReference type="ARBA" id="ARBA00023242"/>
    </source>
</evidence>
<evidence type="ECO:0000259" key="9">
    <source>
        <dbReference type="SMART" id="SM00479"/>
    </source>
</evidence>
<feature type="coiled-coil region" evidence="7">
    <location>
        <begin position="172"/>
        <end position="206"/>
    </location>
</feature>
<proteinExistence type="inferred from homology"/>
<protein>
    <submittedName>
        <fullName evidence="11">Exonuclease domain-containing protein</fullName>
    </submittedName>
</protein>
<dbReference type="InterPro" id="IPR012337">
    <property type="entry name" value="RNaseH-like_sf"/>
</dbReference>
<comment type="subcellular location">
    <subcellularLocation>
        <location evidence="1">Nucleus</location>
    </subcellularLocation>
</comment>
<evidence type="ECO:0000256" key="1">
    <source>
        <dbReference type="ARBA" id="ARBA00004123"/>
    </source>
</evidence>
<evidence type="ECO:0000256" key="2">
    <source>
        <dbReference type="ARBA" id="ARBA00006357"/>
    </source>
</evidence>
<keyword evidence="4" id="KW-0378">Hydrolase</keyword>
<dbReference type="InterPro" id="IPR031736">
    <property type="entry name" value="REXO1-like_dom"/>
</dbReference>
<feature type="region of interest" description="Disordered" evidence="8">
    <location>
        <begin position="255"/>
        <end position="274"/>
    </location>
</feature>
<dbReference type="SUPFAM" id="SSF53098">
    <property type="entry name" value="Ribonuclease H-like"/>
    <property type="match status" value="1"/>
</dbReference>
<evidence type="ECO:0000313" key="10">
    <source>
        <dbReference type="Proteomes" id="UP000046393"/>
    </source>
</evidence>
<dbReference type="CDD" id="cd06145">
    <property type="entry name" value="REX1_like"/>
    <property type="match status" value="1"/>
</dbReference>
<name>A0A0N5ALV3_9BILA</name>
<evidence type="ECO:0000256" key="3">
    <source>
        <dbReference type="ARBA" id="ARBA00022722"/>
    </source>
</evidence>
<dbReference type="InterPro" id="IPR036397">
    <property type="entry name" value="RNaseH_sf"/>
</dbReference>
<dbReference type="STRING" id="451379.A0A0N5ALV3"/>
<dbReference type="AlphaFoldDB" id="A0A0N5ALV3"/>
<dbReference type="WBParaSite" id="SMUV_0000553401-mRNA-1">
    <property type="protein sequence ID" value="SMUV_0000553401-mRNA-1"/>
    <property type="gene ID" value="SMUV_0000553401"/>
</dbReference>
<dbReference type="GO" id="GO:0004527">
    <property type="term" value="F:exonuclease activity"/>
    <property type="evidence" value="ECO:0007669"/>
    <property type="project" value="UniProtKB-KW"/>
</dbReference>
<evidence type="ECO:0000256" key="4">
    <source>
        <dbReference type="ARBA" id="ARBA00022801"/>
    </source>
</evidence>
<keyword evidence="3" id="KW-0540">Nuclease</keyword>
<dbReference type="PANTHER" id="PTHR12801:SF115">
    <property type="entry name" value="FI18136P1-RELATED"/>
    <property type="match status" value="1"/>
</dbReference>
<accession>A0A0N5ALV3</accession>
<evidence type="ECO:0000256" key="7">
    <source>
        <dbReference type="SAM" id="Coils"/>
    </source>
</evidence>
<dbReference type="InterPro" id="IPR047021">
    <property type="entry name" value="REXO1/3/4-like"/>
</dbReference>
<dbReference type="GO" id="GO:0005634">
    <property type="term" value="C:nucleus"/>
    <property type="evidence" value="ECO:0007669"/>
    <property type="project" value="UniProtKB-SubCell"/>
</dbReference>
<keyword evidence="7" id="KW-0175">Coiled coil</keyword>
<feature type="coiled-coil region" evidence="7">
    <location>
        <begin position="378"/>
        <end position="405"/>
    </location>
</feature>
<keyword evidence="6" id="KW-0539">Nucleus</keyword>
<evidence type="ECO:0000256" key="5">
    <source>
        <dbReference type="ARBA" id="ARBA00022839"/>
    </source>
</evidence>
<comment type="similarity">
    <text evidence="2">Belongs to the REXO1/REXO3 family.</text>
</comment>
<dbReference type="Proteomes" id="UP000046393">
    <property type="component" value="Unplaced"/>
</dbReference>
<evidence type="ECO:0000313" key="11">
    <source>
        <dbReference type="WBParaSite" id="SMUV_0000553401-mRNA-1"/>
    </source>
</evidence>
<dbReference type="FunFam" id="3.30.420.10:FF:000031">
    <property type="entry name" value="RNA exonuclease 1"/>
    <property type="match status" value="1"/>
</dbReference>